<proteinExistence type="predicted"/>
<evidence type="ECO:0000256" key="1">
    <source>
        <dbReference type="SAM" id="SignalP"/>
    </source>
</evidence>
<name>A0A3R7QJG0_PENVA</name>
<feature type="signal peptide" evidence="1">
    <location>
        <begin position="1"/>
        <end position="16"/>
    </location>
</feature>
<sequence>MLRALVLLTAVCSVLAKDGFAEKYAYSKVMTNCFGEDLYYGWSKEVFKAVKECYGEEVQLPEAEGGGVVFGGGGSLESLGPGQIQRPADYPLLPSSRTRPRCKASGRLPIQALLSTPEARGPPIDDDFNIDYKTAIEETKKLDIADDLKEDLLEAMEKCKDLTMCLPLEKSGSPMPLKLQRIVALNKCWKKARLGVCMKHDLMKYLNWFDLSEFPADEDDDEGSKAEKLLHLLWGVEARDDFQLY</sequence>
<dbReference type="Proteomes" id="UP000283509">
    <property type="component" value="Unassembled WGS sequence"/>
</dbReference>
<reference evidence="2 3" key="2">
    <citation type="submission" date="2019-01" db="EMBL/GenBank/DDBJ databases">
        <title>The decoding of complex shrimp genome reveals the adaptation for benthos swimmer, frequently molting mechanism and breeding impact on genome.</title>
        <authorList>
            <person name="Sun Y."/>
            <person name="Gao Y."/>
            <person name="Yu Y."/>
        </authorList>
    </citation>
    <scope>NUCLEOTIDE SEQUENCE [LARGE SCALE GENOMIC DNA]</scope>
    <source>
        <tissue evidence="2">Muscle</tissue>
    </source>
</reference>
<dbReference type="AlphaFoldDB" id="A0A3R7QJG0"/>
<gene>
    <name evidence="2" type="ORF">C7M84_000484</name>
</gene>
<feature type="chain" id="PRO_5018691499" evidence="1">
    <location>
        <begin position="17"/>
        <end position="245"/>
    </location>
</feature>
<evidence type="ECO:0000313" key="2">
    <source>
        <dbReference type="EMBL" id="ROT80775.1"/>
    </source>
</evidence>
<accession>A0A3R7QJG0</accession>
<keyword evidence="1" id="KW-0732">Signal</keyword>
<evidence type="ECO:0000313" key="3">
    <source>
        <dbReference type="Proteomes" id="UP000283509"/>
    </source>
</evidence>
<comment type="caution">
    <text evidence="2">The sequence shown here is derived from an EMBL/GenBank/DDBJ whole genome shotgun (WGS) entry which is preliminary data.</text>
</comment>
<keyword evidence="3" id="KW-1185">Reference proteome</keyword>
<protein>
    <submittedName>
        <fullName evidence="2">Uncharacterized protein</fullName>
    </submittedName>
</protein>
<dbReference type="OrthoDB" id="6361959at2759"/>
<organism evidence="2 3">
    <name type="scientific">Penaeus vannamei</name>
    <name type="common">Whiteleg shrimp</name>
    <name type="synonym">Litopenaeus vannamei</name>
    <dbReference type="NCBI Taxonomy" id="6689"/>
    <lineage>
        <taxon>Eukaryota</taxon>
        <taxon>Metazoa</taxon>
        <taxon>Ecdysozoa</taxon>
        <taxon>Arthropoda</taxon>
        <taxon>Crustacea</taxon>
        <taxon>Multicrustacea</taxon>
        <taxon>Malacostraca</taxon>
        <taxon>Eumalacostraca</taxon>
        <taxon>Eucarida</taxon>
        <taxon>Decapoda</taxon>
        <taxon>Dendrobranchiata</taxon>
        <taxon>Penaeoidea</taxon>
        <taxon>Penaeidae</taxon>
        <taxon>Penaeus</taxon>
    </lineage>
</organism>
<dbReference type="EMBL" id="QCYY01001071">
    <property type="protein sequence ID" value="ROT80775.1"/>
    <property type="molecule type" value="Genomic_DNA"/>
</dbReference>
<reference evidence="2 3" key="1">
    <citation type="submission" date="2018-04" db="EMBL/GenBank/DDBJ databases">
        <authorList>
            <person name="Zhang X."/>
            <person name="Yuan J."/>
            <person name="Li F."/>
            <person name="Xiang J."/>
        </authorList>
    </citation>
    <scope>NUCLEOTIDE SEQUENCE [LARGE SCALE GENOMIC DNA]</scope>
    <source>
        <tissue evidence="2">Muscle</tissue>
    </source>
</reference>